<proteinExistence type="predicted"/>
<feature type="compositionally biased region" description="Acidic residues" evidence="1">
    <location>
        <begin position="18"/>
        <end position="27"/>
    </location>
</feature>
<name>A0ABQ8TBW0_PERAM</name>
<sequence length="85" mass="9818">MARRPLSRNGSESVHVEIDDDDVDEWNQNDTDPPPHTTKAFDTVDTDILLCKLRLLNLSESSVTWFESYLRERQQCVIACDYSSK</sequence>
<evidence type="ECO:0000313" key="3">
    <source>
        <dbReference type="Proteomes" id="UP001148838"/>
    </source>
</evidence>
<gene>
    <name evidence="2" type="ORF">ANN_05115</name>
</gene>
<comment type="caution">
    <text evidence="2">The sequence shown here is derived from an EMBL/GenBank/DDBJ whole genome shotgun (WGS) entry which is preliminary data.</text>
</comment>
<reference evidence="2 3" key="1">
    <citation type="journal article" date="2022" name="Allergy">
        <title>Genome assembly and annotation of Periplaneta americana reveal a comprehensive cockroach allergen profile.</title>
        <authorList>
            <person name="Wang L."/>
            <person name="Xiong Q."/>
            <person name="Saelim N."/>
            <person name="Wang L."/>
            <person name="Nong W."/>
            <person name="Wan A.T."/>
            <person name="Shi M."/>
            <person name="Liu X."/>
            <person name="Cao Q."/>
            <person name="Hui J.H.L."/>
            <person name="Sookrung N."/>
            <person name="Leung T.F."/>
            <person name="Tungtrongchitr A."/>
            <person name="Tsui S.K.W."/>
        </authorList>
    </citation>
    <scope>NUCLEOTIDE SEQUENCE [LARGE SCALE GENOMIC DNA]</scope>
    <source>
        <strain evidence="2">PWHHKU_190912</strain>
    </source>
</reference>
<organism evidence="2 3">
    <name type="scientific">Periplaneta americana</name>
    <name type="common">American cockroach</name>
    <name type="synonym">Blatta americana</name>
    <dbReference type="NCBI Taxonomy" id="6978"/>
    <lineage>
        <taxon>Eukaryota</taxon>
        <taxon>Metazoa</taxon>
        <taxon>Ecdysozoa</taxon>
        <taxon>Arthropoda</taxon>
        <taxon>Hexapoda</taxon>
        <taxon>Insecta</taxon>
        <taxon>Pterygota</taxon>
        <taxon>Neoptera</taxon>
        <taxon>Polyneoptera</taxon>
        <taxon>Dictyoptera</taxon>
        <taxon>Blattodea</taxon>
        <taxon>Blattoidea</taxon>
        <taxon>Blattidae</taxon>
        <taxon>Blattinae</taxon>
        <taxon>Periplaneta</taxon>
    </lineage>
</organism>
<dbReference type="EMBL" id="JAJSOF020000013">
    <property type="protein sequence ID" value="KAJ4443446.1"/>
    <property type="molecule type" value="Genomic_DNA"/>
</dbReference>
<protein>
    <submittedName>
        <fullName evidence="2">Uncharacterized protein</fullName>
    </submittedName>
</protein>
<feature type="region of interest" description="Disordered" evidence="1">
    <location>
        <begin position="1"/>
        <end position="40"/>
    </location>
</feature>
<dbReference type="Proteomes" id="UP001148838">
    <property type="component" value="Unassembled WGS sequence"/>
</dbReference>
<evidence type="ECO:0000256" key="1">
    <source>
        <dbReference type="SAM" id="MobiDB-lite"/>
    </source>
</evidence>
<evidence type="ECO:0000313" key="2">
    <source>
        <dbReference type="EMBL" id="KAJ4443446.1"/>
    </source>
</evidence>
<keyword evidence="3" id="KW-1185">Reference proteome</keyword>
<accession>A0ABQ8TBW0</accession>